<feature type="transmembrane region" description="Helical" evidence="1">
    <location>
        <begin position="12"/>
        <end position="36"/>
    </location>
</feature>
<dbReference type="Proteomes" id="UP000002051">
    <property type="component" value="Chromosome 8"/>
</dbReference>
<sequence>MSPPKYLVGSSAFGIFCLGISIRIDISILGPVTTLVPKLYPKKKEGKDAFAQCVLDARGAQHMP</sequence>
<keyword evidence="4" id="KW-1185">Reference proteome</keyword>
<evidence type="ECO:0000256" key="1">
    <source>
        <dbReference type="SAM" id="Phobius"/>
    </source>
</evidence>
<reference evidence="2 4" key="1">
    <citation type="journal article" date="2011" name="Nature">
        <title>The Medicago genome provides insight into the evolution of rhizobial symbioses.</title>
        <authorList>
            <person name="Young N.D."/>
            <person name="Debelle F."/>
            <person name="Oldroyd G.E."/>
            <person name="Geurts R."/>
            <person name="Cannon S.B."/>
            <person name="Udvardi M.K."/>
            <person name="Benedito V.A."/>
            <person name="Mayer K.F."/>
            <person name="Gouzy J."/>
            <person name="Schoof H."/>
            <person name="Van de Peer Y."/>
            <person name="Proost S."/>
            <person name="Cook D.R."/>
            <person name="Meyers B.C."/>
            <person name="Spannagl M."/>
            <person name="Cheung F."/>
            <person name="De Mita S."/>
            <person name="Krishnakumar V."/>
            <person name="Gundlach H."/>
            <person name="Zhou S."/>
            <person name="Mudge J."/>
            <person name="Bharti A.K."/>
            <person name="Murray J.D."/>
            <person name="Naoumkina M.A."/>
            <person name="Rosen B."/>
            <person name="Silverstein K.A."/>
            <person name="Tang H."/>
            <person name="Rombauts S."/>
            <person name="Zhao P.X."/>
            <person name="Zhou P."/>
            <person name="Barbe V."/>
            <person name="Bardou P."/>
            <person name="Bechner M."/>
            <person name="Bellec A."/>
            <person name="Berger A."/>
            <person name="Berges H."/>
            <person name="Bidwell S."/>
            <person name="Bisseling T."/>
            <person name="Choisne N."/>
            <person name="Couloux A."/>
            <person name="Denny R."/>
            <person name="Deshpande S."/>
            <person name="Dai X."/>
            <person name="Doyle J.J."/>
            <person name="Dudez A.M."/>
            <person name="Farmer A.D."/>
            <person name="Fouteau S."/>
            <person name="Franken C."/>
            <person name="Gibelin C."/>
            <person name="Gish J."/>
            <person name="Goldstein S."/>
            <person name="Gonzalez A.J."/>
            <person name="Green P.J."/>
            <person name="Hallab A."/>
            <person name="Hartog M."/>
            <person name="Hua A."/>
            <person name="Humphray S.J."/>
            <person name="Jeong D.H."/>
            <person name="Jing Y."/>
            <person name="Jocker A."/>
            <person name="Kenton S.M."/>
            <person name="Kim D.J."/>
            <person name="Klee K."/>
            <person name="Lai H."/>
            <person name="Lang C."/>
            <person name="Lin S."/>
            <person name="Macmil S.L."/>
            <person name="Magdelenat G."/>
            <person name="Matthews L."/>
            <person name="McCorrison J."/>
            <person name="Monaghan E.L."/>
            <person name="Mun J.H."/>
            <person name="Najar F.Z."/>
            <person name="Nicholson C."/>
            <person name="Noirot C."/>
            <person name="O'Bleness M."/>
            <person name="Paule C.R."/>
            <person name="Poulain J."/>
            <person name="Prion F."/>
            <person name="Qin B."/>
            <person name="Qu C."/>
            <person name="Retzel E.F."/>
            <person name="Riddle C."/>
            <person name="Sallet E."/>
            <person name="Samain S."/>
            <person name="Samson N."/>
            <person name="Sanders I."/>
            <person name="Saurat O."/>
            <person name="Scarpelli C."/>
            <person name="Schiex T."/>
            <person name="Segurens B."/>
            <person name="Severin A.J."/>
            <person name="Sherrier D.J."/>
            <person name="Shi R."/>
            <person name="Sims S."/>
            <person name="Singer S.R."/>
            <person name="Sinharoy S."/>
            <person name="Sterck L."/>
            <person name="Viollet A."/>
            <person name="Wang B.B."/>
            <person name="Wang K."/>
            <person name="Wang M."/>
            <person name="Wang X."/>
            <person name="Warfsmann J."/>
            <person name="Weissenbach J."/>
            <person name="White D.D."/>
            <person name="White J.D."/>
            <person name="Wiley G.B."/>
            <person name="Wincker P."/>
            <person name="Xing Y."/>
            <person name="Yang L."/>
            <person name="Yao Z."/>
            <person name="Ying F."/>
            <person name="Zhai J."/>
            <person name="Zhou L."/>
            <person name="Zuber A."/>
            <person name="Denarie J."/>
            <person name="Dixon R.A."/>
            <person name="May G.D."/>
            <person name="Schwartz D.C."/>
            <person name="Rogers J."/>
            <person name="Quetier F."/>
            <person name="Town C.D."/>
            <person name="Roe B.A."/>
        </authorList>
    </citation>
    <scope>NUCLEOTIDE SEQUENCE [LARGE SCALE GENOMIC DNA]</scope>
    <source>
        <strain evidence="2">A17</strain>
        <strain evidence="3 4">cv. Jemalong A17</strain>
    </source>
</reference>
<reference evidence="3" key="3">
    <citation type="submission" date="2015-04" db="UniProtKB">
        <authorList>
            <consortium name="EnsemblPlants"/>
        </authorList>
    </citation>
    <scope>IDENTIFICATION</scope>
    <source>
        <strain evidence="3">cv. Jemalong A17</strain>
    </source>
</reference>
<dbReference type="EnsemblPlants" id="AET03557">
    <property type="protein sequence ID" value="AET03557"/>
    <property type="gene ID" value="MTR_8g072920"/>
</dbReference>
<dbReference type="AlphaFoldDB" id="G7L8M3"/>
<organism evidence="2 4">
    <name type="scientific">Medicago truncatula</name>
    <name type="common">Barrel medic</name>
    <name type="synonym">Medicago tribuloides</name>
    <dbReference type="NCBI Taxonomy" id="3880"/>
    <lineage>
        <taxon>Eukaryota</taxon>
        <taxon>Viridiplantae</taxon>
        <taxon>Streptophyta</taxon>
        <taxon>Embryophyta</taxon>
        <taxon>Tracheophyta</taxon>
        <taxon>Spermatophyta</taxon>
        <taxon>Magnoliopsida</taxon>
        <taxon>eudicotyledons</taxon>
        <taxon>Gunneridae</taxon>
        <taxon>Pentapetalae</taxon>
        <taxon>rosids</taxon>
        <taxon>fabids</taxon>
        <taxon>Fabales</taxon>
        <taxon>Fabaceae</taxon>
        <taxon>Papilionoideae</taxon>
        <taxon>50 kb inversion clade</taxon>
        <taxon>NPAAA clade</taxon>
        <taxon>Hologalegina</taxon>
        <taxon>IRL clade</taxon>
        <taxon>Trifolieae</taxon>
        <taxon>Medicago</taxon>
    </lineage>
</organism>
<name>G7L8M3_MEDTR</name>
<reference evidence="2 4" key="2">
    <citation type="journal article" date="2014" name="BMC Genomics">
        <title>An improved genome release (version Mt4.0) for the model legume Medicago truncatula.</title>
        <authorList>
            <person name="Tang H."/>
            <person name="Krishnakumar V."/>
            <person name="Bidwell S."/>
            <person name="Rosen B."/>
            <person name="Chan A."/>
            <person name="Zhou S."/>
            <person name="Gentzbittel L."/>
            <person name="Childs K.L."/>
            <person name="Yandell M."/>
            <person name="Gundlach H."/>
            <person name="Mayer K.F."/>
            <person name="Schwartz D.C."/>
            <person name="Town C.D."/>
        </authorList>
    </citation>
    <scope>GENOME REANNOTATION</scope>
    <source>
        <strain evidence="3 4">cv. Jemalong A17</strain>
    </source>
</reference>
<evidence type="ECO:0000313" key="2">
    <source>
        <dbReference type="EMBL" id="AET03557.1"/>
    </source>
</evidence>
<evidence type="ECO:0000313" key="3">
    <source>
        <dbReference type="EnsemblPlants" id="AET03557"/>
    </source>
</evidence>
<keyword evidence="1" id="KW-1133">Transmembrane helix</keyword>
<dbReference type="HOGENOM" id="CLU_2871070_0_0_1"/>
<accession>G7L8M3</accession>
<keyword evidence="1" id="KW-0472">Membrane</keyword>
<keyword evidence="1 2" id="KW-0812">Transmembrane</keyword>
<evidence type="ECO:0000313" key="4">
    <source>
        <dbReference type="Proteomes" id="UP000002051"/>
    </source>
</evidence>
<dbReference type="EMBL" id="CM001224">
    <property type="protein sequence ID" value="AET03557.1"/>
    <property type="molecule type" value="Genomic_DNA"/>
</dbReference>
<dbReference type="PaxDb" id="3880-AET03557"/>
<gene>
    <name evidence="2" type="ordered locus">MTR_8g072920</name>
</gene>
<protein>
    <submittedName>
        <fullName evidence="2">Transmembrane protein, putative</fullName>
    </submittedName>
</protein>
<proteinExistence type="predicted"/>